<accession>A0A078AQ90</accession>
<organism evidence="2 3">
    <name type="scientific">Stylonychia lemnae</name>
    <name type="common">Ciliate</name>
    <dbReference type="NCBI Taxonomy" id="5949"/>
    <lineage>
        <taxon>Eukaryota</taxon>
        <taxon>Sar</taxon>
        <taxon>Alveolata</taxon>
        <taxon>Ciliophora</taxon>
        <taxon>Intramacronucleata</taxon>
        <taxon>Spirotrichea</taxon>
        <taxon>Stichotrichia</taxon>
        <taxon>Sporadotrichida</taxon>
        <taxon>Oxytrichidae</taxon>
        <taxon>Stylonychinae</taxon>
        <taxon>Stylonychia</taxon>
    </lineage>
</organism>
<name>A0A078AQ90_STYLE</name>
<evidence type="ECO:0000313" key="3">
    <source>
        <dbReference type="Proteomes" id="UP000039865"/>
    </source>
</evidence>
<dbReference type="EMBL" id="CCKQ01011831">
    <property type="protein sequence ID" value="CDW83407.1"/>
    <property type="molecule type" value="Genomic_DNA"/>
</dbReference>
<keyword evidence="3" id="KW-1185">Reference proteome</keyword>
<feature type="coiled-coil region" evidence="1">
    <location>
        <begin position="384"/>
        <end position="418"/>
    </location>
</feature>
<protein>
    <submittedName>
        <fullName evidence="2">Uncharacterized protein</fullName>
    </submittedName>
</protein>
<sequence length="422" mass="47655">MATYASPLIFQDQHVGWSQRVNKELAASNKFKSLLQSGDLTGDKSKTFSQTQQIFGSSGSAKQNLRQSVDSLNKKGGAVGGADMIINDTKSRQGGSKNVFQSTQGFSPVRQYERLNQDLNKVKQKPFYMLDSTYVVASDPNSMRDVGQRIGAVEYRINPEEKLYMTQTLGKFSTGSQSKEDPNTLTKMLRSVEVKDAILDGYNKINLQRQYLRPMQYNFKTLESENLKPQGQPRKNPIVIIDERGTPIIQLPSGMKKEDEGRIYKYTKNISQDIFNPGSTFSSRFLQSQSDQATQQNVRQQQSVRLNSKYAQQRNANQQALAQSVDMRRPLQSTGSQKDLVRLGATGSVNFNGRGIGDFSHTMPRKSVQVDRASSLSVAEKDRLEQLQSMIKEEKVAKLKLQRKINQMTHTMELLEKRSQKK</sequence>
<dbReference type="AlphaFoldDB" id="A0A078AQ90"/>
<dbReference type="Proteomes" id="UP000039865">
    <property type="component" value="Unassembled WGS sequence"/>
</dbReference>
<dbReference type="InParanoid" id="A0A078AQ90"/>
<reference evidence="2 3" key="1">
    <citation type="submission" date="2014-06" db="EMBL/GenBank/DDBJ databases">
        <authorList>
            <person name="Swart Estienne"/>
        </authorList>
    </citation>
    <scope>NUCLEOTIDE SEQUENCE [LARGE SCALE GENOMIC DNA]</scope>
    <source>
        <strain evidence="2 3">130c</strain>
    </source>
</reference>
<keyword evidence="1" id="KW-0175">Coiled coil</keyword>
<evidence type="ECO:0000313" key="2">
    <source>
        <dbReference type="EMBL" id="CDW83407.1"/>
    </source>
</evidence>
<evidence type="ECO:0000256" key="1">
    <source>
        <dbReference type="SAM" id="Coils"/>
    </source>
</evidence>
<proteinExistence type="predicted"/>
<gene>
    <name evidence="2" type="primary">Contig3198.g3415</name>
    <name evidence="2" type="ORF">STYLEM_12453</name>
</gene>